<proteinExistence type="predicted"/>
<keyword evidence="5" id="KW-1185">Reference proteome</keyword>
<name>V6HZ71_9LEPT</name>
<evidence type="ECO:0000313" key="5">
    <source>
        <dbReference type="Proteomes" id="UP000018747"/>
    </source>
</evidence>
<dbReference type="EMBL" id="AHMT02000022">
    <property type="protein sequence ID" value="EQA63240.1"/>
    <property type="molecule type" value="Genomic_DNA"/>
</dbReference>
<dbReference type="Gene3D" id="1.10.10.60">
    <property type="entry name" value="Homeodomain-like"/>
    <property type="match status" value="1"/>
</dbReference>
<accession>V6HZ71</accession>
<feature type="domain" description="HTH araC/xylS-type" evidence="3">
    <location>
        <begin position="1"/>
        <end position="43"/>
    </location>
</feature>
<dbReference type="PROSITE" id="PS01124">
    <property type="entry name" value="HTH_ARAC_FAMILY_2"/>
    <property type="match status" value="1"/>
</dbReference>
<evidence type="ECO:0000313" key="4">
    <source>
        <dbReference type="EMBL" id="EQA63240.1"/>
    </source>
</evidence>
<dbReference type="AlphaFoldDB" id="V6HZ71"/>
<comment type="caution">
    <text evidence="4">The sequence shown here is derived from an EMBL/GenBank/DDBJ whole genome shotgun (WGS) entry which is preliminary data.</text>
</comment>
<dbReference type="Proteomes" id="UP000018747">
    <property type="component" value="Unassembled WGS sequence"/>
</dbReference>
<reference evidence="4" key="1">
    <citation type="submission" date="2013-05" db="EMBL/GenBank/DDBJ databases">
        <authorList>
            <person name="Harkins D.M."/>
            <person name="Durkin A.S."/>
            <person name="Brinkac L.M."/>
            <person name="Haft D.H."/>
            <person name="Selengut J.D."/>
            <person name="Sanka R."/>
            <person name="DePew J."/>
            <person name="Purushe J."/>
            <person name="Hartskeerl R.A."/>
            <person name="Ahmed A."/>
            <person name="van der Linden H."/>
            <person name="Goris M.G.A."/>
            <person name="Vinetz J.M."/>
            <person name="Sutton G.G."/>
            <person name="Nierman W.C."/>
            <person name="Fouts D.E."/>
        </authorList>
    </citation>
    <scope>NUCLEOTIDE SEQUENCE [LARGE SCALE GENOMIC DNA]</scope>
    <source>
        <strain evidence="4">L 60</strain>
    </source>
</reference>
<keyword evidence="1" id="KW-0805">Transcription regulation</keyword>
<dbReference type="Pfam" id="PF00165">
    <property type="entry name" value="HTH_AraC"/>
    <property type="match status" value="1"/>
</dbReference>
<organism evidence="4 5">
    <name type="scientific">Leptospira alexanderi serovar Manhao 3 str. L 60</name>
    <dbReference type="NCBI Taxonomy" id="1049759"/>
    <lineage>
        <taxon>Bacteria</taxon>
        <taxon>Pseudomonadati</taxon>
        <taxon>Spirochaetota</taxon>
        <taxon>Spirochaetia</taxon>
        <taxon>Leptospirales</taxon>
        <taxon>Leptospiraceae</taxon>
        <taxon>Leptospira</taxon>
    </lineage>
</organism>
<dbReference type="SUPFAM" id="SSF46689">
    <property type="entry name" value="Homeodomain-like"/>
    <property type="match status" value="1"/>
</dbReference>
<evidence type="ECO:0000256" key="1">
    <source>
        <dbReference type="ARBA" id="ARBA00023015"/>
    </source>
</evidence>
<dbReference type="InterPro" id="IPR009057">
    <property type="entry name" value="Homeodomain-like_sf"/>
</dbReference>
<sequence length="54" mass="6170">MMKNKSNFNLLNIALECGFNSSSSFHRACIRFTGKSPRDLRNYIQLNSSKDINS</sequence>
<dbReference type="GO" id="GO:0043565">
    <property type="term" value="F:sequence-specific DNA binding"/>
    <property type="evidence" value="ECO:0007669"/>
    <property type="project" value="InterPro"/>
</dbReference>
<dbReference type="InterPro" id="IPR018060">
    <property type="entry name" value="HTH_AraC"/>
</dbReference>
<evidence type="ECO:0000259" key="3">
    <source>
        <dbReference type="PROSITE" id="PS01124"/>
    </source>
</evidence>
<dbReference type="GO" id="GO:0003700">
    <property type="term" value="F:DNA-binding transcription factor activity"/>
    <property type="evidence" value="ECO:0007669"/>
    <property type="project" value="InterPro"/>
</dbReference>
<protein>
    <submittedName>
        <fullName evidence="4">Transcriptional regulator, AraC family</fullName>
    </submittedName>
</protein>
<gene>
    <name evidence="4" type="ORF">LEP1GSC062_2807</name>
</gene>
<keyword evidence="2" id="KW-0804">Transcription</keyword>
<evidence type="ECO:0000256" key="2">
    <source>
        <dbReference type="ARBA" id="ARBA00023163"/>
    </source>
</evidence>